<dbReference type="PROSITE" id="PS00166">
    <property type="entry name" value="ENOYL_COA_HYDRATASE"/>
    <property type="match status" value="1"/>
</dbReference>
<name>A0A1L7D5X1_9CORY</name>
<dbReference type="InterPro" id="IPR001753">
    <property type="entry name" value="Enoyl-CoA_hydra/iso"/>
</dbReference>
<dbReference type="KEGG" id="cpho:CPHO_12245"/>
<reference evidence="7 8" key="1">
    <citation type="submission" date="2014-08" db="EMBL/GenBank/DDBJ databases">
        <title>Complete genome sequence of Corynebacterium phocae M408/89/1(T)(=DSM 44612(T)), isolated from the common seal (Phoca vitulina).</title>
        <authorList>
            <person name="Ruckert C."/>
            <person name="Albersmeier A."/>
            <person name="Winkler A."/>
            <person name="Kalinowski J."/>
        </authorList>
    </citation>
    <scope>NUCLEOTIDE SEQUENCE [LARGE SCALE GENOMIC DNA]</scope>
    <source>
        <strain evidence="7 8">M408/89/1</strain>
    </source>
</reference>
<dbReference type="STRING" id="161895.CPHO_12245"/>
<keyword evidence="3" id="KW-0276">Fatty acid metabolism</keyword>
<sequence length="264" mass="28381">MDNFNFAAIDIKEHRLEGAEQPVIVATLNRPEVRNAIDETMVAELHELCSYLERAPHILILTGCQVETPKGTRGIFASGADISQLRERRREDALRGINSTIFHRVAALPAPVIAAIDGYALGGGLELALAADFRLATPFAKFGQPEAGLGIIAAAGALWRLKEAVGTPLAKEILLAGRVLNGKEALEAHLVNEIHEPASLEEAALALAGKISKLDPLAVRLSKQLISLPAEAHPAIDNIAQAVTFESPAKFDRMQAFLDRKANK</sequence>
<dbReference type="OrthoDB" id="5174409at2"/>
<keyword evidence="8" id="KW-1185">Reference proteome</keyword>
<dbReference type="InterPro" id="IPR018376">
    <property type="entry name" value="Enoyl-CoA_hyd/isom_CS"/>
</dbReference>
<dbReference type="RefSeq" id="WP_075736221.1">
    <property type="nucleotide sequence ID" value="NZ_CP009249.1"/>
</dbReference>
<comment type="function">
    <text evidence="1">Could possibly oxidize fatty acids using specific components.</text>
</comment>
<dbReference type="EMBL" id="CP009249">
    <property type="protein sequence ID" value="APT93534.1"/>
    <property type="molecule type" value="Genomic_DNA"/>
</dbReference>
<dbReference type="Gene3D" id="3.90.226.10">
    <property type="entry name" value="2-enoyl-CoA Hydratase, Chain A, domain 1"/>
    <property type="match status" value="1"/>
</dbReference>
<dbReference type="PANTHER" id="PTHR11941:SF54">
    <property type="entry name" value="ENOYL-COA HYDRATASE, MITOCHONDRIAL"/>
    <property type="match status" value="1"/>
</dbReference>
<proteinExistence type="inferred from homology"/>
<dbReference type="CDD" id="cd06558">
    <property type="entry name" value="crotonase-like"/>
    <property type="match status" value="1"/>
</dbReference>
<organism evidence="7 8">
    <name type="scientific">Corynebacterium phocae</name>
    <dbReference type="NCBI Taxonomy" id="161895"/>
    <lineage>
        <taxon>Bacteria</taxon>
        <taxon>Bacillati</taxon>
        <taxon>Actinomycetota</taxon>
        <taxon>Actinomycetes</taxon>
        <taxon>Mycobacteriales</taxon>
        <taxon>Corynebacteriaceae</taxon>
        <taxon>Corynebacterium</taxon>
    </lineage>
</organism>
<evidence type="ECO:0000256" key="2">
    <source>
        <dbReference type="ARBA" id="ARBA00005254"/>
    </source>
</evidence>
<accession>A0A1L7D5X1</accession>
<evidence type="ECO:0000256" key="3">
    <source>
        <dbReference type="ARBA" id="ARBA00022832"/>
    </source>
</evidence>
<dbReference type="GO" id="GO:0004300">
    <property type="term" value="F:enoyl-CoA hydratase activity"/>
    <property type="evidence" value="ECO:0007669"/>
    <property type="project" value="UniProtKB-EC"/>
</dbReference>
<dbReference type="GO" id="GO:0006635">
    <property type="term" value="P:fatty acid beta-oxidation"/>
    <property type="evidence" value="ECO:0007669"/>
    <property type="project" value="TreeGrafter"/>
</dbReference>
<comment type="similarity">
    <text evidence="2 6">Belongs to the enoyl-CoA hydratase/isomerase family.</text>
</comment>
<comment type="catalytic activity">
    <reaction evidence="4">
        <text>a (3S)-3-hydroxyacyl-CoA = a (2E)-enoyl-CoA + H2O</text>
        <dbReference type="Rhea" id="RHEA:16105"/>
        <dbReference type="ChEBI" id="CHEBI:15377"/>
        <dbReference type="ChEBI" id="CHEBI:57318"/>
        <dbReference type="ChEBI" id="CHEBI:58856"/>
        <dbReference type="EC" id="4.2.1.17"/>
    </reaction>
</comment>
<comment type="catalytic activity">
    <reaction evidence="5">
        <text>a 4-saturated-(3S)-3-hydroxyacyl-CoA = a (3E)-enoyl-CoA + H2O</text>
        <dbReference type="Rhea" id="RHEA:20724"/>
        <dbReference type="ChEBI" id="CHEBI:15377"/>
        <dbReference type="ChEBI" id="CHEBI:58521"/>
        <dbReference type="ChEBI" id="CHEBI:137480"/>
        <dbReference type="EC" id="4.2.1.17"/>
    </reaction>
</comment>
<gene>
    <name evidence="7" type="ORF">CPHO_12245</name>
</gene>
<keyword evidence="3" id="KW-0443">Lipid metabolism</keyword>
<dbReference type="Pfam" id="PF00378">
    <property type="entry name" value="ECH_1"/>
    <property type="match status" value="1"/>
</dbReference>
<dbReference type="AlphaFoldDB" id="A0A1L7D5X1"/>
<protein>
    <submittedName>
        <fullName evidence="7">Enoyl-CoA hydratase</fullName>
    </submittedName>
</protein>
<evidence type="ECO:0000313" key="7">
    <source>
        <dbReference type="EMBL" id="APT93534.1"/>
    </source>
</evidence>
<evidence type="ECO:0000256" key="5">
    <source>
        <dbReference type="ARBA" id="ARBA00023717"/>
    </source>
</evidence>
<dbReference type="PANTHER" id="PTHR11941">
    <property type="entry name" value="ENOYL-COA HYDRATASE-RELATED"/>
    <property type="match status" value="1"/>
</dbReference>
<evidence type="ECO:0000313" key="8">
    <source>
        <dbReference type="Proteomes" id="UP000185491"/>
    </source>
</evidence>
<evidence type="ECO:0000256" key="1">
    <source>
        <dbReference type="ARBA" id="ARBA00002994"/>
    </source>
</evidence>
<dbReference type="InterPro" id="IPR029045">
    <property type="entry name" value="ClpP/crotonase-like_dom_sf"/>
</dbReference>
<evidence type="ECO:0000256" key="4">
    <source>
        <dbReference type="ARBA" id="ARBA00023709"/>
    </source>
</evidence>
<dbReference type="Proteomes" id="UP000185491">
    <property type="component" value="Chromosome"/>
</dbReference>
<dbReference type="SUPFAM" id="SSF52096">
    <property type="entry name" value="ClpP/crotonase"/>
    <property type="match status" value="1"/>
</dbReference>
<evidence type="ECO:0000256" key="6">
    <source>
        <dbReference type="RuleBase" id="RU003707"/>
    </source>
</evidence>